<dbReference type="SUPFAM" id="SSF81345">
    <property type="entry name" value="ABC transporter involved in vitamin B12 uptake, BtuC"/>
    <property type="match status" value="2"/>
</dbReference>
<feature type="transmembrane region" description="Helical" evidence="8">
    <location>
        <begin position="518"/>
        <end position="542"/>
    </location>
</feature>
<dbReference type="CDD" id="cd06550">
    <property type="entry name" value="TM_ABC_iron-siderophores_like"/>
    <property type="match status" value="1"/>
</dbReference>
<feature type="transmembrane region" description="Helical" evidence="8">
    <location>
        <begin position="563"/>
        <end position="587"/>
    </location>
</feature>
<feature type="transmembrane region" description="Helical" evidence="8">
    <location>
        <begin position="391"/>
        <end position="409"/>
    </location>
</feature>
<dbReference type="PANTHER" id="PTHR30472">
    <property type="entry name" value="FERRIC ENTEROBACTIN TRANSPORT SYSTEM PERMEASE PROTEIN"/>
    <property type="match status" value="1"/>
</dbReference>
<feature type="transmembrane region" description="Helical" evidence="8">
    <location>
        <begin position="88"/>
        <end position="107"/>
    </location>
</feature>
<dbReference type="GO" id="GO:0033214">
    <property type="term" value="P:siderophore-iron import into cell"/>
    <property type="evidence" value="ECO:0007669"/>
    <property type="project" value="TreeGrafter"/>
</dbReference>
<dbReference type="NCBIfam" id="NF007866">
    <property type="entry name" value="PRK10577.1-2"/>
    <property type="match status" value="1"/>
</dbReference>
<dbReference type="InterPro" id="IPR037294">
    <property type="entry name" value="ABC_BtuC-like"/>
</dbReference>
<feature type="transmembrane region" description="Helical" evidence="8">
    <location>
        <begin position="446"/>
        <end position="465"/>
    </location>
</feature>
<feature type="transmembrane region" description="Helical" evidence="8">
    <location>
        <begin position="186"/>
        <end position="206"/>
    </location>
</feature>
<dbReference type="Pfam" id="PF01032">
    <property type="entry name" value="FecCD"/>
    <property type="match status" value="2"/>
</dbReference>
<evidence type="ECO:0000256" key="1">
    <source>
        <dbReference type="ARBA" id="ARBA00004651"/>
    </source>
</evidence>
<feature type="transmembrane region" description="Helical" evidence="8">
    <location>
        <begin position="278"/>
        <end position="296"/>
    </location>
</feature>
<evidence type="ECO:0000313" key="9">
    <source>
        <dbReference type="EMBL" id="SMB81248.1"/>
    </source>
</evidence>
<feature type="transmembrane region" description="Helical" evidence="8">
    <location>
        <begin position="350"/>
        <end position="371"/>
    </location>
</feature>
<organism evidence="9 10">
    <name type="scientific">Pasteurella testudinis DSM 23072</name>
    <dbReference type="NCBI Taxonomy" id="1122938"/>
    <lineage>
        <taxon>Bacteria</taxon>
        <taxon>Pseudomonadati</taxon>
        <taxon>Pseudomonadota</taxon>
        <taxon>Gammaproteobacteria</taxon>
        <taxon>Pasteurellales</taxon>
        <taxon>Pasteurellaceae</taxon>
        <taxon>Pasteurella</taxon>
    </lineage>
</organism>
<keyword evidence="7 8" id="KW-0472">Membrane</keyword>
<dbReference type="AlphaFoldDB" id="A0A1W1UJF6"/>
<dbReference type="GO" id="GO:0022857">
    <property type="term" value="F:transmembrane transporter activity"/>
    <property type="evidence" value="ECO:0007669"/>
    <property type="project" value="InterPro"/>
</dbReference>
<evidence type="ECO:0000256" key="2">
    <source>
        <dbReference type="ARBA" id="ARBA00007935"/>
    </source>
</evidence>
<feature type="transmembrane region" description="Helical" evidence="8">
    <location>
        <begin position="59"/>
        <end position="76"/>
    </location>
</feature>
<evidence type="ECO:0000256" key="4">
    <source>
        <dbReference type="ARBA" id="ARBA00022475"/>
    </source>
</evidence>
<dbReference type="Gene3D" id="1.10.3470.10">
    <property type="entry name" value="ABC transporter involved in vitamin B12 uptake, BtuC"/>
    <property type="match status" value="2"/>
</dbReference>
<feature type="transmembrane region" description="Helical" evidence="8">
    <location>
        <begin position="421"/>
        <end position="440"/>
    </location>
</feature>
<protein>
    <submittedName>
        <fullName evidence="9">Iron complex transport system permease protein</fullName>
    </submittedName>
</protein>
<dbReference type="GO" id="GO:0005886">
    <property type="term" value="C:plasma membrane"/>
    <property type="evidence" value="ECO:0007669"/>
    <property type="project" value="UniProtKB-SubCell"/>
</dbReference>
<dbReference type="RefSeq" id="WP_084256108.1">
    <property type="nucleotide sequence ID" value="NZ_FWWV01000005.1"/>
</dbReference>
<proteinExistence type="inferred from homology"/>
<dbReference type="EMBL" id="FWWV01000005">
    <property type="protein sequence ID" value="SMB81248.1"/>
    <property type="molecule type" value="Genomic_DNA"/>
</dbReference>
<evidence type="ECO:0000256" key="6">
    <source>
        <dbReference type="ARBA" id="ARBA00022989"/>
    </source>
</evidence>
<evidence type="ECO:0000256" key="3">
    <source>
        <dbReference type="ARBA" id="ARBA00022448"/>
    </source>
</evidence>
<keyword evidence="10" id="KW-1185">Reference proteome</keyword>
<feature type="transmembrane region" description="Helical" evidence="8">
    <location>
        <begin position="607"/>
        <end position="624"/>
    </location>
</feature>
<dbReference type="InterPro" id="IPR000522">
    <property type="entry name" value="ABC_transptr_permease_BtuC"/>
</dbReference>
<accession>A0A1W1UJF6</accession>
<name>A0A1W1UJF6_9PAST</name>
<feature type="transmembrane region" description="Helical" evidence="8">
    <location>
        <begin position="477"/>
        <end position="498"/>
    </location>
</feature>
<evidence type="ECO:0000313" key="10">
    <source>
        <dbReference type="Proteomes" id="UP000192408"/>
    </source>
</evidence>
<evidence type="ECO:0000256" key="5">
    <source>
        <dbReference type="ARBA" id="ARBA00022692"/>
    </source>
</evidence>
<keyword evidence="3" id="KW-0813">Transport</keyword>
<feature type="transmembrane region" description="Helical" evidence="8">
    <location>
        <begin position="227"/>
        <end position="246"/>
    </location>
</feature>
<dbReference type="PANTHER" id="PTHR30472:SF37">
    <property type="entry name" value="FE(3+) DICITRATE TRANSPORT SYSTEM PERMEASE PROTEIN FECD-RELATED"/>
    <property type="match status" value="1"/>
</dbReference>
<comment type="similarity">
    <text evidence="2">Belongs to the binding-protein-dependent transport system permease family. FecCD subfamily.</text>
</comment>
<feature type="transmembrane region" description="Helical" evidence="8">
    <location>
        <begin position="113"/>
        <end position="135"/>
    </location>
</feature>
<reference evidence="10" key="1">
    <citation type="submission" date="2017-04" db="EMBL/GenBank/DDBJ databases">
        <authorList>
            <person name="Varghese N."/>
            <person name="Submissions S."/>
        </authorList>
    </citation>
    <scope>NUCLEOTIDE SEQUENCE [LARGE SCALE GENOMIC DNA]</scope>
    <source>
        <strain evidence="10">DSM 23072</strain>
    </source>
</reference>
<keyword evidence="4" id="KW-1003">Cell membrane</keyword>
<evidence type="ECO:0000256" key="7">
    <source>
        <dbReference type="ARBA" id="ARBA00023136"/>
    </source>
</evidence>
<keyword evidence="5 8" id="KW-0812">Transmembrane</keyword>
<sequence>MVTRSVYWLNGGLLLLCILLSLWLFDLQLPQDWSVAALLQRQTASLEILLLQNYTLPRMAIAVLAGTALGLSSLLLQQVVNNPLASDNTLAVSSGAQFVLFACTLFFPSILHFGTTIIAFLGALGALLLVFLLAWRKRLSPLIMILAGLVVNLYLGSLSATLMLFYPEASRGLMIWGAGSLVQESWLDSVQLFWLLIPALILLALLQRPLTILGLNDSNAKSLGVPVQWIRLAALLLSAYLVAIVISRVGMLGFIGLAATTISRQLGIRTFKGQLLQTAYLAAVLLLLTDLALQLIAQYRQIQLPTGAVTAVLGTPLLLWLMFKNLPQSGRLQSAAHFLATGKAGGRRTAIGLSALFILTALFALLIGNSADGWSISPFYDGILDLRYPRLLYALAAGVMLALAGVLLQRLSFNPMASPELLGITSGVSFGVLVVIFSVSQIDMQHFWLAGMAGAFAVLFVIMLINGRSGMLPERILLTGISLAALFDAVQRILLAGGDFRMQQLLSWTSGSTYYAESGLAIALTLTALGLLLVSLLFSRWLDLLNLQAVMAKALGLNLTQARWLLIMLSAVLTACATLVVGPLSFIGLLAPHLAHYLGFHKPQAQLLAAALIGATVMIAADWLGRQILFPYEMPAGLVATLLGGSYFLLIMRRV</sequence>
<dbReference type="Proteomes" id="UP000192408">
    <property type="component" value="Unassembled WGS sequence"/>
</dbReference>
<keyword evidence="6 8" id="KW-1133">Transmembrane helix</keyword>
<dbReference type="STRING" id="1122938.SAMN05660772_01810"/>
<feature type="transmembrane region" description="Helical" evidence="8">
    <location>
        <begin position="142"/>
        <end position="166"/>
    </location>
</feature>
<comment type="subcellular location">
    <subcellularLocation>
        <location evidence="1">Cell membrane</location>
        <topology evidence="1">Multi-pass membrane protein</topology>
    </subcellularLocation>
</comment>
<feature type="transmembrane region" description="Helical" evidence="8">
    <location>
        <begin position="302"/>
        <end position="323"/>
    </location>
</feature>
<evidence type="ECO:0000256" key="8">
    <source>
        <dbReference type="SAM" id="Phobius"/>
    </source>
</evidence>
<feature type="transmembrane region" description="Helical" evidence="8">
    <location>
        <begin position="636"/>
        <end position="652"/>
    </location>
</feature>
<feature type="transmembrane region" description="Helical" evidence="8">
    <location>
        <begin position="7"/>
        <end position="25"/>
    </location>
</feature>
<gene>
    <name evidence="9" type="ORF">SAMN05660772_01810</name>
</gene>